<dbReference type="EMBL" id="CM056812">
    <property type="protein sequence ID" value="KAJ8618261.1"/>
    <property type="molecule type" value="Genomic_DNA"/>
</dbReference>
<accession>A0ACC2KBA1</accession>
<evidence type="ECO:0000313" key="2">
    <source>
        <dbReference type="Proteomes" id="UP001234297"/>
    </source>
</evidence>
<protein>
    <submittedName>
        <fullName evidence="1">Uncharacterized protein</fullName>
    </submittedName>
</protein>
<organism evidence="1 2">
    <name type="scientific">Persea americana</name>
    <name type="common">Avocado</name>
    <dbReference type="NCBI Taxonomy" id="3435"/>
    <lineage>
        <taxon>Eukaryota</taxon>
        <taxon>Viridiplantae</taxon>
        <taxon>Streptophyta</taxon>
        <taxon>Embryophyta</taxon>
        <taxon>Tracheophyta</taxon>
        <taxon>Spermatophyta</taxon>
        <taxon>Magnoliopsida</taxon>
        <taxon>Magnoliidae</taxon>
        <taxon>Laurales</taxon>
        <taxon>Lauraceae</taxon>
        <taxon>Persea</taxon>
    </lineage>
</organism>
<sequence>MEALLVNPTLSRLKLVSSSSSIPSPSRLSTTRPPSSSLSILLQPSPRSRSNTLRSFSTLSRSERSLQDDEEDPNPQHQRQQIAPAAVGEEESYGEVNKIIGSRAVPRDETGRRDMEYLIEWKDGHSPTWLPSSNIANDVIAEFDSPWWTAAKKADADALRSCLLDYPSRDVDAVDEDGRTALLFAAGLGSEPCIEVLSEAGADLDRRDSQGGGLTALHMAAGYARPGAVKRLLELGADSEVEDAKGRTALALAEEVLAATPKGNPMTFGRRVALEGVVRELEAAVYEYGEVERLMEKRGKWEREEYLVEWRDGGREWVRKNWVAEDLVKDFEEGLEYGIAEGILGVRDGIEGEGEGEGEGGEGVEEKKKKKEYLVKWADFEEATWEPEENVDPELISEFEKVGPFSVQSRTEGQTQEKVAS</sequence>
<keyword evidence="2" id="KW-1185">Reference proteome</keyword>
<dbReference type="Proteomes" id="UP001234297">
    <property type="component" value="Chromosome 4"/>
</dbReference>
<name>A0ACC2KBA1_PERAE</name>
<reference evidence="1 2" key="1">
    <citation type="journal article" date="2022" name="Hortic Res">
        <title>A haplotype resolved chromosomal level avocado genome allows analysis of novel avocado genes.</title>
        <authorList>
            <person name="Nath O."/>
            <person name="Fletcher S.J."/>
            <person name="Hayward A."/>
            <person name="Shaw L.M."/>
            <person name="Masouleh A.K."/>
            <person name="Furtado A."/>
            <person name="Henry R.J."/>
            <person name="Mitter N."/>
        </authorList>
    </citation>
    <scope>NUCLEOTIDE SEQUENCE [LARGE SCALE GENOMIC DNA]</scope>
    <source>
        <strain evidence="2">cv. Hass</strain>
    </source>
</reference>
<proteinExistence type="predicted"/>
<gene>
    <name evidence="1" type="ORF">MRB53_014447</name>
</gene>
<evidence type="ECO:0000313" key="1">
    <source>
        <dbReference type="EMBL" id="KAJ8618261.1"/>
    </source>
</evidence>
<comment type="caution">
    <text evidence="1">The sequence shown here is derived from an EMBL/GenBank/DDBJ whole genome shotgun (WGS) entry which is preliminary data.</text>
</comment>